<feature type="signal peptide" evidence="1">
    <location>
        <begin position="1"/>
        <end position="26"/>
    </location>
</feature>
<feature type="chain" id="PRO_5030106503" evidence="1">
    <location>
        <begin position="27"/>
        <end position="679"/>
    </location>
</feature>
<organism evidence="2 3">
    <name type="scientific">Persicimonas caeni</name>
    <dbReference type="NCBI Taxonomy" id="2292766"/>
    <lineage>
        <taxon>Bacteria</taxon>
        <taxon>Deltaproteobacteria</taxon>
        <taxon>Bradymonadales</taxon>
        <taxon>Bradymonadaceae</taxon>
        <taxon>Persicimonas</taxon>
    </lineage>
</organism>
<sequence length="679" mass="73167">MQYSIAKAWRSFVPVGLVCLLATANACSPAEDAPGGESSTANGRIEALSQANPVCGLDVLPSPARPAEDPCTAGELILDGPLAASTSWGDSSRDTFHLTDASRVCIRVDGAFGARVHVDGTPVMPRPREAGSSTTNHFALELDAGTHHLSLHGADEVEVRASRIRPGQVTVMGQNGIVELTNVAVDHPMFSPNGDDYHDTALFNADNFPWYLPGEYSGYFDYYLDWEWEVIDAQTCQSYGVVLDGATQVNSPTNVQALWDGSDPQASTSVQALGSSNLEGPAISDGSYIYQYRADLMRSDGLWLDTVVSYPHGVLVNSQSSRWPNSFGGTGPLSVNSLSNAKFISACDPNTDPYSCLCPAQLEEGTRCTAISSVDLATFDDPNNLPQGFISSTYDSATDRWTVVADMRTFNGGGLIPQTNGDWATIGELQQFVSDLTGVPVDSTSDRLFNFDYIQLGYSTPVHANKPVVGFNHFLLDVISDHNGAVTIGSTTYDVPTLFANGGPNTPAAYDIGSDRDGDECYHNGNTNGTTEIEARSCTELRMANLDPGASNVGIYRIKTRIFEMLVDGQGTTREYSCNSSGTECLIRSYQRDAEAIKLTREHYYEDGSNLLLGPSPTRSYTDLPMLIVETDRYFDDNGQDSSYDGVCSRGELTRDSMEIPLDSADGALPSTCIVNGTF</sequence>
<dbReference type="RefSeq" id="WP_141198786.1">
    <property type="nucleotide sequence ID" value="NZ_CP041186.1"/>
</dbReference>
<protein>
    <submittedName>
        <fullName evidence="2">Uncharacterized protein</fullName>
    </submittedName>
</protein>
<accession>A0A5B8YBK9</accession>
<keyword evidence="1" id="KW-0732">Signal</keyword>
<evidence type="ECO:0000256" key="1">
    <source>
        <dbReference type="SAM" id="SignalP"/>
    </source>
</evidence>
<name>A0A4Y6PVD1_PERCE</name>
<evidence type="ECO:0000313" key="3">
    <source>
        <dbReference type="Proteomes" id="UP000315995"/>
    </source>
</evidence>
<dbReference type="EMBL" id="CP041186">
    <property type="protein sequence ID" value="QDG52314.1"/>
    <property type="molecule type" value="Genomic_DNA"/>
</dbReference>
<dbReference type="Proteomes" id="UP000315995">
    <property type="component" value="Chromosome"/>
</dbReference>
<dbReference type="AlphaFoldDB" id="A0A4Y6PVD1"/>
<gene>
    <name evidence="2" type="ORF">FIV42_16685</name>
</gene>
<accession>A0A4Y6PVD1</accession>
<dbReference type="OrthoDB" id="10016292at2"/>
<evidence type="ECO:0000313" key="2">
    <source>
        <dbReference type="EMBL" id="QDG52314.1"/>
    </source>
</evidence>
<proteinExistence type="predicted"/>
<reference evidence="2 3" key="1">
    <citation type="submission" date="2019-06" db="EMBL/GenBank/DDBJ databases">
        <title>Persicimonas caeni gen. nov., sp. nov., a predatory bacterium isolated from solar saltern.</title>
        <authorList>
            <person name="Wang S."/>
        </authorList>
    </citation>
    <scope>NUCLEOTIDE SEQUENCE [LARGE SCALE GENOMIC DNA]</scope>
    <source>
        <strain evidence="2 3">YN101</strain>
    </source>
</reference>
<keyword evidence="3" id="KW-1185">Reference proteome</keyword>